<proteinExistence type="predicted"/>
<reference evidence="2" key="1">
    <citation type="submission" date="2018-03" db="EMBL/GenBank/DDBJ databases">
        <title>Gramella fulva sp. nov., isolated from a dry surface of tidal flat.</title>
        <authorList>
            <person name="Hwang S.H."/>
            <person name="Hwang W.M."/>
            <person name="Kang K."/>
            <person name="Ahn T.-Y."/>
        </authorList>
    </citation>
    <scope>NUCLEOTIDE SEQUENCE [LARGE SCALE GENOMIC DNA]</scope>
    <source>
        <strain evidence="2">SH35</strain>
    </source>
</reference>
<evidence type="ECO:0000313" key="2">
    <source>
        <dbReference type="Proteomes" id="UP000241507"/>
    </source>
</evidence>
<dbReference type="RefSeq" id="WP_107012435.1">
    <property type="nucleotide sequence ID" value="NZ_CP028136.1"/>
</dbReference>
<dbReference type="Proteomes" id="UP000241507">
    <property type="component" value="Chromosome"/>
</dbReference>
<dbReference type="Pfam" id="PF16153">
    <property type="entry name" value="DUF4861"/>
    <property type="match status" value="1"/>
</dbReference>
<protein>
    <submittedName>
        <fullName evidence="1">DUF4861 domain-containing protein</fullName>
    </submittedName>
</protein>
<sequence length="340" mass="38271">MKKFFLVPVLASAILFSCKNQEDQNSTAKNAAVKDTVQNTDFGTYSELSIKEGGEWKGRKYEGGTFKNVDSVELPANHTDHSYFIRYEGPGWENKNIAYRLYLDWRNAIDIFGKRVDTLVLPHVGQDNFDSYHEASPWGQDILHSGKALGIGGFGRYMNDTVAHFRNVSKTFAKVHNNKENASVTINYKDWKTGEKTIDLEANISITPDDRYLKVELDPSKAIEGLTTGIVKVEGVPLIKKVSDSGKWAYIATYGTQTLVNETDKLGMAIFYKSDEVSKIVEGPDDHLLIFKPTSEEITYYPLAAWDEEKQGITSKEEFLNDLNQKLQVLDQTGSLNSKE</sequence>
<dbReference type="EMBL" id="CP028136">
    <property type="protein sequence ID" value="AVR45658.1"/>
    <property type="molecule type" value="Genomic_DNA"/>
</dbReference>
<organism evidence="1 2">
    <name type="scientific">Christiangramia fulva</name>
    <dbReference type="NCBI Taxonomy" id="2126553"/>
    <lineage>
        <taxon>Bacteria</taxon>
        <taxon>Pseudomonadati</taxon>
        <taxon>Bacteroidota</taxon>
        <taxon>Flavobacteriia</taxon>
        <taxon>Flavobacteriales</taxon>
        <taxon>Flavobacteriaceae</taxon>
        <taxon>Christiangramia</taxon>
    </lineage>
</organism>
<dbReference type="KEGG" id="grs:C7S20_10510"/>
<dbReference type="PROSITE" id="PS51257">
    <property type="entry name" value="PROKAR_LIPOPROTEIN"/>
    <property type="match status" value="1"/>
</dbReference>
<gene>
    <name evidence="1" type="ORF">C7S20_10510</name>
</gene>
<evidence type="ECO:0000313" key="1">
    <source>
        <dbReference type="EMBL" id="AVR45658.1"/>
    </source>
</evidence>
<dbReference type="OrthoDB" id="846806at2"/>
<dbReference type="InterPro" id="IPR032342">
    <property type="entry name" value="DUF4861"/>
</dbReference>
<keyword evidence="2" id="KW-1185">Reference proteome</keyword>
<accession>A0A2R3Z5X7</accession>
<dbReference type="AlphaFoldDB" id="A0A2R3Z5X7"/>
<name>A0A2R3Z5X7_9FLAO</name>